<keyword evidence="2" id="KW-0520">NAD</keyword>
<dbReference type="InterPro" id="IPR000669">
    <property type="entry name" value="Mannitol_DH"/>
</dbReference>
<evidence type="ECO:0000259" key="3">
    <source>
        <dbReference type="Pfam" id="PF01232"/>
    </source>
</evidence>
<evidence type="ECO:0000256" key="2">
    <source>
        <dbReference type="ARBA" id="ARBA00023027"/>
    </source>
</evidence>
<evidence type="ECO:0000313" key="4">
    <source>
        <dbReference type="EMBL" id="SVD88657.1"/>
    </source>
</evidence>
<dbReference type="PRINTS" id="PR00084">
    <property type="entry name" value="MTLDHDRGNASE"/>
</dbReference>
<proteinExistence type="predicted"/>
<dbReference type="InterPro" id="IPR013131">
    <property type="entry name" value="Mannitol_DH_N"/>
</dbReference>
<reference evidence="4" key="1">
    <citation type="submission" date="2018-05" db="EMBL/GenBank/DDBJ databases">
        <authorList>
            <person name="Lanie J.A."/>
            <person name="Ng W.-L."/>
            <person name="Kazmierczak K.M."/>
            <person name="Andrzejewski T.M."/>
            <person name="Davidsen T.M."/>
            <person name="Wayne K.J."/>
            <person name="Tettelin H."/>
            <person name="Glass J.I."/>
            <person name="Rusch D."/>
            <person name="Podicherti R."/>
            <person name="Tsui H.-C.T."/>
            <person name="Winkler M.E."/>
        </authorList>
    </citation>
    <scope>NUCLEOTIDE SEQUENCE</scope>
</reference>
<accession>A0A382YZF6</accession>
<evidence type="ECO:0000256" key="1">
    <source>
        <dbReference type="ARBA" id="ARBA00023002"/>
    </source>
</evidence>
<dbReference type="PANTHER" id="PTHR43362">
    <property type="entry name" value="MANNITOL DEHYDROGENASE DSF1-RELATED"/>
    <property type="match status" value="1"/>
</dbReference>
<feature type="non-terminal residue" evidence="4">
    <location>
        <position position="258"/>
    </location>
</feature>
<dbReference type="PROSITE" id="PS00974">
    <property type="entry name" value="MANNITOL_DHGENASE"/>
    <property type="match status" value="1"/>
</dbReference>
<dbReference type="PANTHER" id="PTHR43362:SF1">
    <property type="entry name" value="MANNITOL DEHYDROGENASE 2-RELATED"/>
    <property type="match status" value="1"/>
</dbReference>
<gene>
    <name evidence="4" type="ORF">METZ01_LOCUS441511</name>
</gene>
<dbReference type="Pfam" id="PF01232">
    <property type="entry name" value="Mannitol_dh"/>
    <property type="match status" value="1"/>
</dbReference>
<dbReference type="SUPFAM" id="SSF51735">
    <property type="entry name" value="NAD(P)-binding Rossmann-fold domains"/>
    <property type="match status" value="1"/>
</dbReference>
<dbReference type="InterPro" id="IPR023027">
    <property type="entry name" value="Mannitol_DH_CS"/>
</dbReference>
<feature type="domain" description="Mannitol dehydrogenase N-terminal" evidence="3">
    <location>
        <begin position="19"/>
        <end position="258"/>
    </location>
</feature>
<organism evidence="4">
    <name type="scientific">marine metagenome</name>
    <dbReference type="NCBI Taxonomy" id="408172"/>
    <lineage>
        <taxon>unclassified sequences</taxon>
        <taxon>metagenomes</taxon>
        <taxon>ecological metagenomes</taxon>
    </lineage>
</organism>
<dbReference type="AlphaFoldDB" id="A0A382YZF6"/>
<dbReference type="EMBL" id="UINC01179792">
    <property type="protein sequence ID" value="SVD88657.1"/>
    <property type="molecule type" value="Genomic_DNA"/>
</dbReference>
<keyword evidence="1" id="KW-0560">Oxidoreductase</keyword>
<sequence>MTNNLLQRPSYNRGGCKAGIVHLGIGNFHRAHQAYYINEYLNSYDDLNWGIVGVNLRKSESENFQHLTDREGKYILKTISTAGEKIFGEIHSIIDLYDWSKDDKSAESIFNNPDLEIVTMTVTETGYYISGNGELNTDLEIVKNNIQGKEKTIIFSYLHNALNVRKNSCNKPITLLCCDNIRENGVMLKNTLHAYLEACNDEALIHWIEKNVTFPSCVVDRITPRAPDSLADEIKTEFAIDEKCSVMAEPFIQWIIED</sequence>
<dbReference type="GO" id="GO:0019594">
    <property type="term" value="P:mannitol metabolic process"/>
    <property type="evidence" value="ECO:0007669"/>
    <property type="project" value="InterPro"/>
</dbReference>
<name>A0A382YZF6_9ZZZZ</name>
<dbReference type="InterPro" id="IPR050988">
    <property type="entry name" value="Mannitol_DH/Oxidoreductase"/>
</dbReference>
<protein>
    <recommendedName>
        <fullName evidence="3">Mannitol dehydrogenase N-terminal domain-containing protein</fullName>
    </recommendedName>
</protein>
<dbReference type="InterPro" id="IPR036291">
    <property type="entry name" value="NAD(P)-bd_dom_sf"/>
</dbReference>
<dbReference type="Gene3D" id="3.40.50.720">
    <property type="entry name" value="NAD(P)-binding Rossmann-like Domain"/>
    <property type="match status" value="1"/>
</dbReference>
<dbReference type="GO" id="GO:0016616">
    <property type="term" value="F:oxidoreductase activity, acting on the CH-OH group of donors, NAD or NADP as acceptor"/>
    <property type="evidence" value="ECO:0007669"/>
    <property type="project" value="TreeGrafter"/>
</dbReference>